<accession>A0ABR7A101</accession>
<keyword evidence="5" id="KW-0255">Endonuclease</keyword>
<dbReference type="Proteomes" id="UP000654304">
    <property type="component" value="Unassembled WGS sequence"/>
</dbReference>
<keyword evidence="5" id="KW-0378">Hydrolase</keyword>
<dbReference type="RefSeq" id="WP_186902436.1">
    <property type="nucleotide sequence ID" value="NZ_JACOGD010000001.1"/>
</dbReference>
<proteinExistence type="inferred from homology"/>
<gene>
    <name evidence="5" type="ORF">H8K43_02750</name>
</gene>
<dbReference type="InterPro" id="IPR000055">
    <property type="entry name" value="Restrct_endonuc_typeI_TRD"/>
</dbReference>
<evidence type="ECO:0000313" key="6">
    <source>
        <dbReference type="Proteomes" id="UP000654304"/>
    </source>
</evidence>
<dbReference type="SUPFAM" id="SSF116734">
    <property type="entry name" value="DNA methylase specificity domain"/>
    <property type="match status" value="2"/>
</dbReference>
<evidence type="ECO:0000256" key="1">
    <source>
        <dbReference type="ARBA" id="ARBA00010923"/>
    </source>
</evidence>
<organism evidence="5 6">
    <name type="scientific">Undibacterium curvum</name>
    <dbReference type="NCBI Taxonomy" id="2762294"/>
    <lineage>
        <taxon>Bacteria</taxon>
        <taxon>Pseudomonadati</taxon>
        <taxon>Pseudomonadota</taxon>
        <taxon>Betaproteobacteria</taxon>
        <taxon>Burkholderiales</taxon>
        <taxon>Oxalobacteraceae</taxon>
        <taxon>Undibacterium</taxon>
    </lineage>
</organism>
<protein>
    <submittedName>
        <fullName evidence="5">Restriction endonuclease subunit S</fullName>
    </submittedName>
</protein>
<dbReference type="Gene3D" id="1.10.287.1120">
    <property type="entry name" value="Bipartite methylase S protein"/>
    <property type="match status" value="1"/>
</dbReference>
<keyword evidence="6" id="KW-1185">Reference proteome</keyword>
<keyword evidence="5" id="KW-0540">Nuclease</keyword>
<evidence type="ECO:0000259" key="4">
    <source>
        <dbReference type="Pfam" id="PF01420"/>
    </source>
</evidence>
<comment type="caution">
    <text evidence="5">The sequence shown here is derived from an EMBL/GenBank/DDBJ whole genome shotgun (WGS) entry which is preliminary data.</text>
</comment>
<sequence>MSRYKAYLEYKDSGVTWMGRVPACWQPIRMKHVFFEKKKTSNPELDAGSISFGRVIYKNSENLAPETKAAYQEVLAGEFLVNPLNLNFDLLSLRTALSDIDVVVSTGYIVLNSDVAYDKKYLKWLLQQFDVSHMKTLGAGVRQTINYTDIACCYFLSPSYLEQQKIANFLDHETAKIDTLIAKQQELIKLLKEKRQAVISHAVTKGLNPNAPMRDSGVEWLGEVPAHWRLCKFNHCASIRNGQVDPSVLPYRNYTLIAPNHIESGTGRLIELETAEAQGADSGKYLCTSGEIIYSKIRPALAKVCVSPNDETICSADMYPIRAENGLTNEFLFFSLLSNWFTSFAILESDRVAMPKINREKLSEIKIAFPEVAEQLMICSEIRRKTSVIDELLGRTESSISYAYERRTALISAAVTGKIDVRDWQPPLSEAQAA</sequence>
<dbReference type="PANTHER" id="PTHR43140:SF1">
    <property type="entry name" value="TYPE I RESTRICTION ENZYME ECOKI SPECIFICITY SUBUNIT"/>
    <property type="match status" value="1"/>
</dbReference>
<comment type="similarity">
    <text evidence="1">Belongs to the type-I restriction system S methylase family.</text>
</comment>
<name>A0ABR7A101_9BURK</name>
<evidence type="ECO:0000256" key="3">
    <source>
        <dbReference type="ARBA" id="ARBA00023125"/>
    </source>
</evidence>
<keyword evidence="2" id="KW-0680">Restriction system</keyword>
<dbReference type="PANTHER" id="PTHR43140">
    <property type="entry name" value="TYPE-1 RESTRICTION ENZYME ECOKI SPECIFICITY PROTEIN"/>
    <property type="match status" value="1"/>
</dbReference>
<dbReference type="Gene3D" id="3.90.220.20">
    <property type="entry name" value="DNA methylase specificity domains"/>
    <property type="match status" value="2"/>
</dbReference>
<dbReference type="Pfam" id="PF01420">
    <property type="entry name" value="Methylase_S"/>
    <property type="match status" value="1"/>
</dbReference>
<dbReference type="EMBL" id="JACOGD010000001">
    <property type="protein sequence ID" value="MBC3930580.1"/>
    <property type="molecule type" value="Genomic_DNA"/>
</dbReference>
<dbReference type="InterPro" id="IPR051212">
    <property type="entry name" value="Type-I_RE_S_subunit"/>
</dbReference>
<reference evidence="5 6" key="1">
    <citation type="submission" date="2020-08" db="EMBL/GenBank/DDBJ databases">
        <title>Novel species isolated from subtropical streams in China.</title>
        <authorList>
            <person name="Lu H."/>
        </authorList>
    </citation>
    <scope>NUCLEOTIDE SEQUENCE [LARGE SCALE GENOMIC DNA]</scope>
    <source>
        <strain evidence="5 6">CY22W</strain>
    </source>
</reference>
<evidence type="ECO:0000313" key="5">
    <source>
        <dbReference type="EMBL" id="MBC3930580.1"/>
    </source>
</evidence>
<dbReference type="InterPro" id="IPR044946">
    <property type="entry name" value="Restrct_endonuc_typeI_TRD_sf"/>
</dbReference>
<evidence type="ECO:0000256" key="2">
    <source>
        <dbReference type="ARBA" id="ARBA00022747"/>
    </source>
</evidence>
<feature type="domain" description="Type I restriction modification DNA specificity" evidence="4">
    <location>
        <begin position="281"/>
        <end position="378"/>
    </location>
</feature>
<keyword evidence="3" id="KW-0238">DNA-binding</keyword>
<dbReference type="GO" id="GO:0004519">
    <property type="term" value="F:endonuclease activity"/>
    <property type="evidence" value="ECO:0007669"/>
    <property type="project" value="UniProtKB-KW"/>
</dbReference>